<dbReference type="AlphaFoldDB" id="A0A9P8VNG9"/>
<comment type="caution">
    <text evidence="2">The sequence shown here is derived from an EMBL/GenBank/DDBJ whole genome shotgun (WGS) entry which is preliminary data.</text>
</comment>
<dbReference type="EMBL" id="JAGPYM010000079">
    <property type="protein sequence ID" value="KAH6869164.1"/>
    <property type="molecule type" value="Genomic_DNA"/>
</dbReference>
<evidence type="ECO:0000256" key="1">
    <source>
        <dbReference type="SAM" id="MobiDB-lite"/>
    </source>
</evidence>
<evidence type="ECO:0000313" key="3">
    <source>
        <dbReference type="Proteomes" id="UP000777438"/>
    </source>
</evidence>
<evidence type="ECO:0000313" key="2">
    <source>
        <dbReference type="EMBL" id="KAH6869164.1"/>
    </source>
</evidence>
<proteinExistence type="predicted"/>
<feature type="region of interest" description="Disordered" evidence="1">
    <location>
        <begin position="180"/>
        <end position="207"/>
    </location>
</feature>
<organism evidence="2 3">
    <name type="scientific">Thelonectria olida</name>
    <dbReference type="NCBI Taxonomy" id="1576542"/>
    <lineage>
        <taxon>Eukaryota</taxon>
        <taxon>Fungi</taxon>
        <taxon>Dikarya</taxon>
        <taxon>Ascomycota</taxon>
        <taxon>Pezizomycotina</taxon>
        <taxon>Sordariomycetes</taxon>
        <taxon>Hypocreomycetidae</taxon>
        <taxon>Hypocreales</taxon>
        <taxon>Nectriaceae</taxon>
        <taxon>Thelonectria</taxon>
    </lineage>
</organism>
<name>A0A9P8VNG9_9HYPO</name>
<sequence length="320" mass="36342">MTKSYRNPGTSLLAVPPSDQRAEHRLKSINRTVDLDPVTMVGMNTNVVVPVERYRFSRHGLILNRAKQELLVKSNHLDGPTCLSLLSNHLPERTPDVVEKLVLRSEGFEYIGPCRLLTGGEEQDHADNVTKFLVADRFTDPNDDKTHFQQQKAHSAAIPDHDILLRKALGAVEDASQQPFNKWNNQNLPRRRSSRRRDNSRHRPHIPKPINALDKVQIFSFRPTDDRKHWSFSATVSRLQIGIWGTERACLVVVDVSIEKPRLVNNFNLSLWFVARDSIEHQVASQINRCGPRHLRGKVVDVHNTKDTGYGFGGNAVINI</sequence>
<accession>A0A9P8VNG9</accession>
<dbReference type="Proteomes" id="UP000777438">
    <property type="component" value="Unassembled WGS sequence"/>
</dbReference>
<feature type="compositionally biased region" description="Basic residues" evidence="1">
    <location>
        <begin position="189"/>
        <end position="206"/>
    </location>
</feature>
<protein>
    <submittedName>
        <fullName evidence="2">Uncharacterized protein</fullName>
    </submittedName>
</protein>
<reference evidence="2 3" key="1">
    <citation type="journal article" date="2021" name="Nat. Commun.">
        <title>Genetic determinants of endophytism in the Arabidopsis root mycobiome.</title>
        <authorList>
            <person name="Mesny F."/>
            <person name="Miyauchi S."/>
            <person name="Thiergart T."/>
            <person name="Pickel B."/>
            <person name="Atanasova L."/>
            <person name="Karlsson M."/>
            <person name="Huettel B."/>
            <person name="Barry K.W."/>
            <person name="Haridas S."/>
            <person name="Chen C."/>
            <person name="Bauer D."/>
            <person name="Andreopoulos W."/>
            <person name="Pangilinan J."/>
            <person name="LaButti K."/>
            <person name="Riley R."/>
            <person name="Lipzen A."/>
            <person name="Clum A."/>
            <person name="Drula E."/>
            <person name="Henrissat B."/>
            <person name="Kohler A."/>
            <person name="Grigoriev I.V."/>
            <person name="Martin F.M."/>
            <person name="Hacquard S."/>
        </authorList>
    </citation>
    <scope>NUCLEOTIDE SEQUENCE [LARGE SCALE GENOMIC DNA]</scope>
    <source>
        <strain evidence="2 3">MPI-CAGE-CH-0241</strain>
    </source>
</reference>
<feature type="region of interest" description="Disordered" evidence="1">
    <location>
        <begin position="1"/>
        <end position="21"/>
    </location>
</feature>
<keyword evidence="3" id="KW-1185">Reference proteome</keyword>
<gene>
    <name evidence="2" type="ORF">B0T10DRAFT_467443</name>
</gene>
<feature type="compositionally biased region" description="Polar residues" evidence="1">
    <location>
        <begin position="1"/>
        <end position="10"/>
    </location>
</feature>